<comment type="similarity">
    <text evidence="1">Belongs to the bacterial PQQ dehydrogenase family.</text>
</comment>
<feature type="signal peptide" evidence="8">
    <location>
        <begin position="1"/>
        <end position="24"/>
    </location>
</feature>
<feature type="chain" id="PRO_5003713149" evidence="8">
    <location>
        <begin position="25"/>
        <end position="586"/>
    </location>
</feature>
<evidence type="ECO:0000259" key="9">
    <source>
        <dbReference type="Pfam" id="PF01011"/>
    </source>
</evidence>
<evidence type="ECO:0000256" key="8">
    <source>
        <dbReference type="SAM" id="SignalP"/>
    </source>
</evidence>
<dbReference type="GO" id="GO:0005509">
    <property type="term" value="F:calcium ion binding"/>
    <property type="evidence" value="ECO:0007669"/>
    <property type="project" value="InterPro"/>
</dbReference>
<feature type="binding site" evidence="7">
    <location>
        <position position="317"/>
    </location>
    <ligand>
        <name>Ca(2+)</name>
        <dbReference type="ChEBI" id="CHEBI:29108"/>
    </ligand>
</feature>
<feature type="binding site" evidence="6">
    <location>
        <position position="141"/>
    </location>
    <ligand>
        <name>pyrroloquinoline quinone</name>
        <dbReference type="ChEBI" id="CHEBI:58442"/>
    </ligand>
</feature>
<proteinExistence type="inferred from homology"/>
<evidence type="ECO:0000256" key="6">
    <source>
        <dbReference type="PIRSR" id="PIRSR617512-2"/>
    </source>
</evidence>
<sequence length="586" mass="63926">MKVSLKQSLMMAALAATVSSASLAAAPSAAPQPAYKPVTDARLANPEPENWLLTKGNYEGWSYSPLNQVTTANVSKLKPVWSSSTGVLSGHEAPAIVNGEYMFVATPHNHVFAYNAKTGKPLWHFQREVPEGIGALHRTNRGVSLYGDKVYVGSVDCVLSALDAKTGKLIWEAEVCNWEQESAYITSAPLVVKGKVLIGPSGGEFGVRGFLKAFDAETGKLVWTRYSVPAPGEKGFETWPKDGKWKDAWKHGGGTMWMPGNYDAKNDVIYWGVGNGGPWMGDQRPGDNLYLASVLALDPATGDIKSHFQYHWNDSWDWAGMNAPTLVEYTKNGKKVTGMISAQRNGRIYWLDRDAKGKISYNKSEPYVTNTVFKSVDKKTGRPTYNMDAKPTTGETHTYCPSLWGGKDWPYEAYNPQTGMLYVPYNDNHCLTLTGIIQPIIPGQWSAGADINKLDLSVKPGFDHIGGIQAWGVDSGKVEWTEKYPTSWNFGSILTTAGGVLFAGGTNDKMFRAYDAKSGKLLWSFPTPSGIISPPSSFSIDGKQYVAVVSGYGVDAQWIQGKMHGLAGWDEKVPEGGSVWVFALGE</sequence>
<dbReference type="PATRIC" id="fig|1172194.4.peg.1507"/>
<gene>
    <name evidence="10" type="ORF">WQQ_15640</name>
</gene>
<feature type="domain" description="Pyrrolo-quinoline quinone repeat" evidence="9">
    <location>
        <begin position="51"/>
        <end position="354"/>
    </location>
</feature>
<dbReference type="Pfam" id="PF01011">
    <property type="entry name" value="PQQ"/>
    <property type="match status" value="2"/>
</dbReference>
<dbReference type="SUPFAM" id="SSF50998">
    <property type="entry name" value="Quinoprotein alcohol dehydrogenase-like"/>
    <property type="match status" value="1"/>
</dbReference>
<dbReference type="PANTHER" id="PTHR32303">
    <property type="entry name" value="QUINOPROTEIN ALCOHOL DEHYDROGENASE (CYTOCHROME C)"/>
    <property type="match status" value="1"/>
</dbReference>
<evidence type="ECO:0000256" key="5">
    <source>
        <dbReference type="PIRSR" id="PIRSR617512-1"/>
    </source>
</evidence>
<keyword evidence="8" id="KW-0732">Signal</keyword>
<dbReference type="EMBL" id="AKGD01000001">
    <property type="protein sequence ID" value="EIT71427.1"/>
    <property type="molecule type" value="Genomic_DNA"/>
</dbReference>
<keyword evidence="3 6" id="KW-0634">PQQ</keyword>
<evidence type="ECO:0000256" key="7">
    <source>
        <dbReference type="PIRSR" id="PIRSR617512-3"/>
    </source>
</evidence>
<dbReference type="SMART" id="SM00564">
    <property type="entry name" value="PQQ"/>
    <property type="match status" value="5"/>
</dbReference>
<name>I7ZI50_9GAMM</name>
<dbReference type="PANTHER" id="PTHR32303:SF20">
    <property type="entry name" value="QUINOPROTEIN ETHANOL DEHYDROGENASE"/>
    <property type="match status" value="1"/>
</dbReference>
<evidence type="ECO:0000256" key="3">
    <source>
        <dbReference type="ARBA" id="ARBA00022891"/>
    </source>
</evidence>
<dbReference type="Proteomes" id="UP000003704">
    <property type="component" value="Unassembled WGS sequence"/>
</dbReference>
<dbReference type="NCBIfam" id="TIGR03075">
    <property type="entry name" value="PQQ_enz_alc_DH"/>
    <property type="match status" value="1"/>
</dbReference>
<feature type="active site" description="Proton acceptor" evidence="5">
    <location>
        <position position="317"/>
    </location>
</feature>
<dbReference type="RefSeq" id="WP_007184513.1">
    <property type="nucleotide sequence ID" value="NZ_AKGD01000001.1"/>
</dbReference>
<dbReference type="GO" id="GO:0016614">
    <property type="term" value="F:oxidoreductase activity, acting on CH-OH group of donors"/>
    <property type="evidence" value="ECO:0007669"/>
    <property type="project" value="InterPro"/>
</dbReference>
<dbReference type="InterPro" id="IPR002372">
    <property type="entry name" value="PQQ_rpt_dom"/>
</dbReference>
<protein>
    <submittedName>
        <fullName evidence="10">Pyrrolo-quinoline quinone</fullName>
    </submittedName>
</protein>
<keyword evidence="4" id="KW-0560">Oxidoreductase</keyword>
<evidence type="ECO:0000256" key="2">
    <source>
        <dbReference type="ARBA" id="ARBA00022723"/>
    </source>
</evidence>
<evidence type="ECO:0000256" key="4">
    <source>
        <dbReference type="ARBA" id="ARBA00023002"/>
    </source>
</evidence>
<comment type="cofactor">
    <cofactor evidence="6">
        <name>pyrroloquinoline quinone</name>
        <dbReference type="ChEBI" id="CHEBI:58442"/>
    </cofactor>
    <text evidence="6">Binds 1 PQQ group per subunit.</text>
</comment>
<dbReference type="AlphaFoldDB" id="I7ZI50"/>
<evidence type="ECO:0000313" key="11">
    <source>
        <dbReference type="Proteomes" id="UP000003704"/>
    </source>
</evidence>
<dbReference type="GO" id="GO:0016020">
    <property type="term" value="C:membrane"/>
    <property type="evidence" value="ECO:0007669"/>
    <property type="project" value="InterPro"/>
</dbReference>
<organism evidence="10 11">
    <name type="scientific">Hydrocarboniphaga effusa AP103</name>
    <dbReference type="NCBI Taxonomy" id="1172194"/>
    <lineage>
        <taxon>Bacteria</taxon>
        <taxon>Pseudomonadati</taxon>
        <taxon>Pseudomonadota</taxon>
        <taxon>Gammaproteobacteria</taxon>
        <taxon>Nevskiales</taxon>
        <taxon>Nevskiaceae</taxon>
        <taxon>Hydrocarboniphaga</taxon>
    </lineage>
</organism>
<feature type="binding site" evidence="7">
    <location>
        <position position="204"/>
    </location>
    <ligand>
        <name>Ca(2+)</name>
        <dbReference type="ChEBI" id="CHEBI:29108"/>
    </ligand>
</feature>
<dbReference type="OrthoDB" id="9794322at2"/>
<keyword evidence="7" id="KW-0106">Calcium</keyword>
<feature type="binding site" evidence="6">
    <location>
        <position position="186"/>
    </location>
    <ligand>
        <name>pyrroloquinoline quinone</name>
        <dbReference type="ChEBI" id="CHEBI:58442"/>
    </ligand>
</feature>
<evidence type="ECO:0000256" key="1">
    <source>
        <dbReference type="ARBA" id="ARBA00008156"/>
    </source>
</evidence>
<feature type="domain" description="Pyrrolo-quinoline quinone repeat" evidence="9">
    <location>
        <begin position="486"/>
        <end position="546"/>
    </location>
</feature>
<keyword evidence="2 7" id="KW-0479">Metal-binding</keyword>
<dbReference type="STRING" id="1172194.WQQ_15640"/>
<feature type="binding site" evidence="7">
    <location>
        <position position="275"/>
    </location>
    <ligand>
        <name>Ca(2+)</name>
        <dbReference type="ChEBI" id="CHEBI:29108"/>
    </ligand>
</feature>
<dbReference type="InterPro" id="IPR011047">
    <property type="entry name" value="Quinoprotein_ADH-like_sf"/>
</dbReference>
<dbReference type="InterPro" id="IPR018391">
    <property type="entry name" value="PQQ_b-propeller_rpt"/>
</dbReference>
<keyword evidence="11" id="KW-1185">Reference proteome</keyword>
<comment type="cofactor">
    <cofactor evidence="7">
        <name>Ca(2+)</name>
        <dbReference type="ChEBI" id="CHEBI:29108"/>
    </cofactor>
    <text evidence="7">Binds 1 Ca(2+) ion per subunit.</text>
</comment>
<feature type="binding site" evidence="6">
    <location>
        <position position="255"/>
    </location>
    <ligand>
        <name>pyrroloquinoline quinone</name>
        <dbReference type="ChEBI" id="CHEBI:58442"/>
    </ligand>
</feature>
<reference evidence="10 11" key="1">
    <citation type="journal article" date="2012" name="J. Bacteriol.">
        <title>Genome Sequence of n-Alkane-Degrading Hydrocarboniphaga effusa Strain AP103T (ATCC BAA-332T).</title>
        <authorList>
            <person name="Chang H.K."/>
            <person name="Zylstra G.J."/>
            <person name="Chae J.C."/>
        </authorList>
    </citation>
    <scope>NUCLEOTIDE SEQUENCE [LARGE SCALE GENOMIC DNA]</scope>
    <source>
        <strain evidence="10 11">AP103</strain>
    </source>
</reference>
<dbReference type="InterPro" id="IPR017512">
    <property type="entry name" value="PQQ_MeOH/EtOH_DH"/>
</dbReference>
<accession>I7ZI50</accession>
<evidence type="ECO:0000313" key="10">
    <source>
        <dbReference type="EMBL" id="EIT71427.1"/>
    </source>
</evidence>
<feature type="binding site" evidence="6">
    <location>
        <position position="92"/>
    </location>
    <ligand>
        <name>pyrroloquinoline quinone</name>
        <dbReference type="ChEBI" id="CHEBI:58442"/>
    </ligand>
</feature>
<comment type="caution">
    <text evidence="10">The sequence shown here is derived from an EMBL/GenBank/DDBJ whole genome shotgun (WGS) entry which is preliminary data.</text>
</comment>
<dbReference type="Gene3D" id="2.140.10.10">
    <property type="entry name" value="Quinoprotein alcohol dehydrogenase-like superfamily"/>
    <property type="match status" value="1"/>
</dbReference>